<accession>A0A7L5E3L9</accession>
<sequence>MNENQLIEMTERYLNGELSNEEKLHFEKLCQENAAIKSRVEEHLHFTGLIKQYGARVELEKRLNDIHQEIDVHALTEELTVHPSWVVKLWRNHHSKISVAASVAIFAMMVTLYATGYFSKNTPGVTELKREVQSYKNATEKLNHSTNELLHEIKVNGRHLTTPSKFDGTGFALTSTGYLITNYHVVRGADSLYVQNATGDSYHAKLIYSEPMHDIAILKIDDAAFSGLGTIPYTFRKNKSDVGEEVYTIGYPRDDYVYDRGYLSSSTGFNGDTTTYQLSLPVNPGNSGGPLLDSKGNVIGIVNGKQMQNESVSFAIKSSYIFKAVQSVTNDTTANTILLNTSSKNSLAGLSPKQQIKKLNNYVFMVKVY</sequence>
<keyword evidence="4" id="KW-1133">Transmembrane helix</keyword>
<dbReference type="Proteomes" id="UP000503278">
    <property type="component" value="Chromosome"/>
</dbReference>
<dbReference type="InterPro" id="IPR001940">
    <property type="entry name" value="Peptidase_S1C"/>
</dbReference>
<feature type="transmembrane region" description="Helical" evidence="4">
    <location>
        <begin position="97"/>
        <end position="118"/>
    </location>
</feature>
<dbReference type="InterPro" id="IPR051201">
    <property type="entry name" value="Chloro_Bact_Ser_Proteases"/>
</dbReference>
<dbReference type="PANTHER" id="PTHR43343:SF3">
    <property type="entry name" value="PROTEASE DO-LIKE 8, CHLOROPLASTIC"/>
    <property type="match status" value="1"/>
</dbReference>
<organism evidence="5 6">
    <name type="scientific">Mucilaginibacter robiniae</name>
    <dbReference type="NCBI Taxonomy" id="2728022"/>
    <lineage>
        <taxon>Bacteria</taxon>
        <taxon>Pseudomonadati</taxon>
        <taxon>Bacteroidota</taxon>
        <taxon>Sphingobacteriia</taxon>
        <taxon>Sphingobacteriales</taxon>
        <taxon>Sphingobacteriaceae</taxon>
        <taxon>Mucilaginibacter</taxon>
    </lineage>
</organism>
<dbReference type="Pfam" id="PF13365">
    <property type="entry name" value="Trypsin_2"/>
    <property type="match status" value="1"/>
</dbReference>
<gene>
    <name evidence="5" type="ORF">HH214_19755</name>
</gene>
<evidence type="ECO:0000313" key="6">
    <source>
        <dbReference type="Proteomes" id="UP000503278"/>
    </source>
</evidence>
<dbReference type="KEGG" id="mrob:HH214_19755"/>
<dbReference type="SUPFAM" id="SSF50494">
    <property type="entry name" value="Trypsin-like serine proteases"/>
    <property type="match status" value="1"/>
</dbReference>
<dbReference type="PRINTS" id="PR00834">
    <property type="entry name" value="PROTEASES2C"/>
</dbReference>
<dbReference type="EMBL" id="CP051682">
    <property type="protein sequence ID" value="QJD97952.1"/>
    <property type="molecule type" value="Genomic_DNA"/>
</dbReference>
<keyword evidence="6" id="KW-1185">Reference proteome</keyword>
<evidence type="ECO:0000256" key="3">
    <source>
        <dbReference type="ARBA" id="ARBA00022801"/>
    </source>
</evidence>
<evidence type="ECO:0000313" key="5">
    <source>
        <dbReference type="EMBL" id="QJD97952.1"/>
    </source>
</evidence>
<evidence type="ECO:0000256" key="1">
    <source>
        <dbReference type="ARBA" id="ARBA00010541"/>
    </source>
</evidence>
<dbReference type="GO" id="GO:0004252">
    <property type="term" value="F:serine-type endopeptidase activity"/>
    <property type="evidence" value="ECO:0007669"/>
    <property type="project" value="InterPro"/>
</dbReference>
<dbReference type="GO" id="GO:0006508">
    <property type="term" value="P:proteolysis"/>
    <property type="evidence" value="ECO:0007669"/>
    <property type="project" value="UniProtKB-KW"/>
</dbReference>
<evidence type="ECO:0000256" key="4">
    <source>
        <dbReference type="SAM" id="Phobius"/>
    </source>
</evidence>
<reference evidence="5 6" key="1">
    <citation type="submission" date="2020-04" db="EMBL/GenBank/DDBJ databases">
        <title>Genome sequencing of novel species.</title>
        <authorList>
            <person name="Heo J."/>
            <person name="Kim S.-J."/>
            <person name="Kim J.-S."/>
            <person name="Hong S.-B."/>
            <person name="Kwon S.-W."/>
        </authorList>
    </citation>
    <scope>NUCLEOTIDE SEQUENCE [LARGE SCALE GENOMIC DNA]</scope>
    <source>
        <strain evidence="5 6">F39-2</strain>
    </source>
</reference>
<dbReference type="AlphaFoldDB" id="A0A7L5E3L9"/>
<protein>
    <submittedName>
        <fullName evidence="5">Trypsin-like peptidase domain-containing protein</fullName>
    </submittedName>
</protein>
<dbReference type="InterPro" id="IPR009003">
    <property type="entry name" value="Peptidase_S1_PA"/>
</dbReference>
<dbReference type="PANTHER" id="PTHR43343">
    <property type="entry name" value="PEPTIDASE S12"/>
    <property type="match status" value="1"/>
</dbReference>
<dbReference type="InterPro" id="IPR043504">
    <property type="entry name" value="Peptidase_S1_PA_chymotrypsin"/>
</dbReference>
<keyword evidence="4" id="KW-0812">Transmembrane</keyword>
<keyword evidence="4" id="KW-0472">Membrane</keyword>
<comment type="similarity">
    <text evidence="1">Belongs to the peptidase S1C family.</text>
</comment>
<dbReference type="Gene3D" id="2.40.10.10">
    <property type="entry name" value="Trypsin-like serine proteases"/>
    <property type="match status" value="2"/>
</dbReference>
<dbReference type="RefSeq" id="WP_169610583.1">
    <property type="nucleotide sequence ID" value="NZ_CP051682.1"/>
</dbReference>
<name>A0A7L5E3L9_9SPHI</name>
<evidence type="ECO:0000256" key="2">
    <source>
        <dbReference type="ARBA" id="ARBA00022670"/>
    </source>
</evidence>
<proteinExistence type="inferred from homology"/>
<keyword evidence="3" id="KW-0378">Hydrolase</keyword>
<keyword evidence="2" id="KW-0645">Protease</keyword>